<name>A0A665XD78_ECHNA</name>
<reference evidence="1" key="3">
    <citation type="submission" date="2025-09" db="UniProtKB">
        <authorList>
            <consortium name="Ensembl"/>
        </authorList>
    </citation>
    <scope>IDENTIFICATION</scope>
</reference>
<dbReference type="AlphaFoldDB" id="A0A665XD78"/>
<dbReference type="Proteomes" id="UP000472264">
    <property type="component" value="Chromosome 5"/>
</dbReference>
<organism evidence="1 2">
    <name type="scientific">Echeneis naucrates</name>
    <name type="common">Live sharksucker</name>
    <dbReference type="NCBI Taxonomy" id="173247"/>
    <lineage>
        <taxon>Eukaryota</taxon>
        <taxon>Metazoa</taxon>
        <taxon>Chordata</taxon>
        <taxon>Craniata</taxon>
        <taxon>Vertebrata</taxon>
        <taxon>Euteleostomi</taxon>
        <taxon>Actinopterygii</taxon>
        <taxon>Neopterygii</taxon>
        <taxon>Teleostei</taxon>
        <taxon>Neoteleostei</taxon>
        <taxon>Acanthomorphata</taxon>
        <taxon>Carangaria</taxon>
        <taxon>Carangiformes</taxon>
        <taxon>Echeneidae</taxon>
        <taxon>Echeneis</taxon>
    </lineage>
</organism>
<reference evidence="1" key="1">
    <citation type="submission" date="2021-04" db="EMBL/GenBank/DDBJ databases">
        <authorList>
            <consortium name="Wellcome Sanger Institute Data Sharing"/>
        </authorList>
    </citation>
    <scope>NUCLEOTIDE SEQUENCE [LARGE SCALE GENOMIC DNA]</scope>
</reference>
<accession>A0A665XD78</accession>
<keyword evidence="2" id="KW-1185">Reference proteome</keyword>
<proteinExistence type="predicted"/>
<protein>
    <submittedName>
        <fullName evidence="1">Uncharacterized protein</fullName>
    </submittedName>
</protein>
<evidence type="ECO:0000313" key="1">
    <source>
        <dbReference type="Ensembl" id="ENSENLP00000053731.1"/>
    </source>
</evidence>
<evidence type="ECO:0000313" key="2">
    <source>
        <dbReference type="Proteomes" id="UP000472264"/>
    </source>
</evidence>
<dbReference type="Ensembl" id="ENSENLT00000055005.1">
    <property type="protein sequence ID" value="ENSENLP00000053731.1"/>
    <property type="gene ID" value="ENSENLG00000022411.1"/>
</dbReference>
<reference evidence="1" key="2">
    <citation type="submission" date="2025-08" db="UniProtKB">
        <authorList>
            <consortium name="Ensembl"/>
        </authorList>
    </citation>
    <scope>IDENTIFICATION</scope>
</reference>
<sequence length="47" mass="5263">MPECVSVSEFVQEVQDDWSSPTTSSFTSKMMSCRNTVYLLEEVSLPG</sequence>
<dbReference type="InParanoid" id="A0A665XD78"/>